<evidence type="ECO:0000313" key="4">
    <source>
        <dbReference type="Proteomes" id="UP000199345"/>
    </source>
</evidence>
<organism evidence="3 4">
    <name type="scientific">Nitrosomonas marina</name>
    <dbReference type="NCBI Taxonomy" id="917"/>
    <lineage>
        <taxon>Bacteria</taxon>
        <taxon>Pseudomonadati</taxon>
        <taxon>Pseudomonadota</taxon>
        <taxon>Betaproteobacteria</taxon>
        <taxon>Nitrosomonadales</taxon>
        <taxon>Nitrosomonadaceae</taxon>
        <taxon>Nitrosomonas</taxon>
    </lineage>
</organism>
<keyword evidence="1 3" id="KW-0489">Methyltransferase</keyword>
<dbReference type="Proteomes" id="UP000199345">
    <property type="component" value="Unassembled WGS sequence"/>
</dbReference>
<sequence>MCADTTSSTRTMLSGLPACDDNALVHSRKLQSLIRDAIASAGGWIPFARYMEYALYHPGLGYYNGGATKLGGSGDFVTAPEISSLFGYTLAAQVRQISECVNKKTGAADILELGAGSGKLGVDLLQELERQNCLPRHYYILEVSAELRERQQHLLTEKMPHLQSRVSWIDRLSDQFCGTILANEVFDALPVHLVKWQDHEIYERGVAWDNHEQANEFVWVDQPVDNNTLKMAATALSGLINPEQRGDFSYISEINLNAGFLVQTLAKILHVGAVVLIDYGFGRGEYYHPQRDQGTLMCHYRHHAHGDPFFLPGLQDITSHVDFSAVTEAAVKTDMSLLGYTTQAHFLLNCGVTEILARTPAEDVHNYLPLANQLQKLVSPAEMGELFKVIAFGKQITEPLIGFAGGDRTRML</sequence>
<dbReference type="EMBL" id="FOIA01000001">
    <property type="protein sequence ID" value="SES65512.1"/>
    <property type="molecule type" value="Genomic_DNA"/>
</dbReference>
<dbReference type="Gene3D" id="3.40.50.12710">
    <property type="match status" value="1"/>
</dbReference>
<dbReference type="Pfam" id="PF02636">
    <property type="entry name" value="Methyltransf_28"/>
    <property type="match status" value="1"/>
</dbReference>
<gene>
    <name evidence="3" type="ORF">SAMN05216326_101151</name>
</gene>
<dbReference type="AlphaFoldDB" id="A0A1H9Y9J9"/>
<evidence type="ECO:0000256" key="2">
    <source>
        <dbReference type="ARBA" id="ARBA00022679"/>
    </source>
</evidence>
<protein>
    <submittedName>
        <fullName evidence="3">SAM-dependent methyltransferase, MidA family</fullName>
    </submittedName>
</protein>
<name>A0A1H9Y9J9_9PROT</name>
<proteinExistence type="predicted"/>
<dbReference type="InterPro" id="IPR038375">
    <property type="entry name" value="NDUFAF7_sf"/>
</dbReference>
<dbReference type="GO" id="GO:0035243">
    <property type="term" value="F:protein-arginine omega-N symmetric methyltransferase activity"/>
    <property type="evidence" value="ECO:0007669"/>
    <property type="project" value="TreeGrafter"/>
</dbReference>
<dbReference type="PANTHER" id="PTHR12049:SF7">
    <property type="entry name" value="PROTEIN ARGININE METHYLTRANSFERASE NDUFAF7, MITOCHONDRIAL"/>
    <property type="match status" value="1"/>
</dbReference>
<keyword evidence="2 3" id="KW-0808">Transferase</keyword>
<reference evidence="4" key="1">
    <citation type="submission" date="2016-10" db="EMBL/GenBank/DDBJ databases">
        <authorList>
            <person name="Varghese N."/>
            <person name="Submissions S."/>
        </authorList>
    </citation>
    <scope>NUCLEOTIDE SEQUENCE [LARGE SCALE GENOMIC DNA]</scope>
    <source>
        <strain evidence="4">Nm71</strain>
    </source>
</reference>
<dbReference type="SUPFAM" id="SSF53335">
    <property type="entry name" value="S-adenosyl-L-methionine-dependent methyltransferases"/>
    <property type="match status" value="1"/>
</dbReference>
<dbReference type="GO" id="GO:0032259">
    <property type="term" value="P:methylation"/>
    <property type="evidence" value="ECO:0007669"/>
    <property type="project" value="UniProtKB-KW"/>
</dbReference>
<evidence type="ECO:0000313" key="3">
    <source>
        <dbReference type="EMBL" id="SES65512.1"/>
    </source>
</evidence>
<accession>A0A1H9Y9J9</accession>
<evidence type="ECO:0000256" key="1">
    <source>
        <dbReference type="ARBA" id="ARBA00022603"/>
    </source>
</evidence>
<keyword evidence="4" id="KW-1185">Reference proteome</keyword>
<dbReference type="InterPro" id="IPR029063">
    <property type="entry name" value="SAM-dependent_MTases_sf"/>
</dbReference>
<dbReference type="InterPro" id="IPR003788">
    <property type="entry name" value="NDUFAF7"/>
</dbReference>
<dbReference type="PANTHER" id="PTHR12049">
    <property type="entry name" value="PROTEIN ARGININE METHYLTRANSFERASE NDUFAF7, MITOCHONDRIAL"/>
    <property type="match status" value="1"/>
</dbReference>